<name>A0ABW2GBF4_9ACTN</name>
<dbReference type="EMBL" id="JBHTAJ010000117">
    <property type="protein sequence ID" value="MFC7184748.1"/>
    <property type="molecule type" value="Genomic_DNA"/>
</dbReference>
<gene>
    <name evidence="1" type="ORF">ACFQMG_34885</name>
</gene>
<comment type="caution">
    <text evidence="1">The sequence shown here is derived from an EMBL/GenBank/DDBJ whole genome shotgun (WGS) entry which is preliminary data.</text>
</comment>
<sequence>MPEPTETGHPPVDDALARLATLDGVETEAHVAVYEDVHQRLADTLAALDDDE</sequence>
<dbReference type="RefSeq" id="WP_380232910.1">
    <property type="nucleotide sequence ID" value="NZ_JBHSVH010000002.1"/>
</dbReference>
<keyword evidence="2" id="KW-1185">Reference proteome</keyword>
<proteinExistence type="predicted"/>
<dbReference type="Proteomes" id="UP001596435">
    <property type="component" value="Unassembled WGS sequence"/>
</dbReference>
<evidence type="ECO:0000313" key="2">
    <source>
        <dbReference type="Proteomes" id="UP001596435"/>
    </source>
</evidence>
<accession>A0ABW2GBF4</accession>
<evidence type="ECO:0000313" key="1">
    <source>
        <dbReference type="EMBL" id="MFC7184748.1"/>
    </source>
</evidence>
<organism evidence="1 2">
    <name type="scientific">Kitasatospora paranensis</name>
    <dbReference type="NCBI Taxonomy" id="258053"/>
    <lineage>
        <taxon>Bacteria</taxon>
        <taxon>Bacillati</taxon>
        <taxon>Actinomycetota</taxon>
        <taxon>Actinomycetes</taxon>
        <taxon>Kitasatosporales</taxon>
        <taxon>Streptomycetaceae</taxon>
        <taxon>Kitasatospora</taxon>
    </lineage>
</organism>
<reference evidence="2" key="1">
    <citation type="journal article" date="2019" name="Int. J. Syst. Evol. Microbiol.">
        <title>The Global Catalogue of Microorganisms (GCM) 10K type strain sequencing project: providing services to taxonomists for standard genome sequencing and annotation.</title>
        <authorList>
            <consortium name="The Broad Institute Genomics Platform"/>
            <consortium name="The Broad Institute Genome Sequencing Center for Infectious Disease"/>
            <person name="Wu L."/>
            <person name="Ma J."/>
        </authorList>
    </citation>
    <scope>NUCLEOTIDE SEQUENCE [LARGE SCALE GENOMIC DNA]</scope>
    <source>
        <strain evidence="2">CGMCC 1.12859</strain>
    </source>
</reference>
<protein>
    <submittedName>
        <fullName evidence="1">Uncharacterized protein</fullName>
    </submittedName>
</protein>